<keyword evidence="1 2" id="KW-0378">Hydrolase</keyword>
<name>A0ABD6AW81_9EURY</name>
<reference evidence="3 4" key="1">
    <citation type="journal article" date="2019" name="Int. J. Syst. Evol. Microbiol.">
        <title>The Global Catalogue of Microorganisms (GCM) 10K type strain sequencing project: providing services to taxonomists for standard genome sequencing and annotation.</title>
        <authorList>
            <consortium name="The Broad Institute Genomics Platform"/>
            <consortium name="The Broad Institute Genome Sequencing Center for Infectious Disease"/>
            <person name="Wu L."/>
            <person name="Ma J."/>
        </authorList>
    </citation>
    <scope>NUCLEOTIDE SEQUENCE [LARGE SCALE GENOMIC DNA]</scope>
    <source>
        <strain evidence="3 4">CGMCC 1.12563</strain>
    </source>
</reference>
<feature type="active site" description="Proton acceptor" evidence="2">
    <location>
        <position position="129"/>
    </location>
</feature>
<evidence type="ECO:0000256" key="1">
    <source>
        <dbReference type="ARBA" id="ARBA00022801"/>
    </source>
</evidence>
<dbReference type="PANTHER" id="PTHR35561:SF1">
    <property type="entry name" value="RNA 2',3'-CYCLIC PHOSPHODIESTERASE"/>
    <property type="match status" value="1"/>
</dbReference>
<dbReference type="HAMAP" id="MF_01940">
    <property type="entry name" value="RNA_CPDase"/>
    <property type="match status" value="1"/>
</dbReference>
<dbReference type="InterPro" id="IPR004175">
    <property type="entry name" value="RNA_CPDase"/>
</dbReference>
<dbReference type="Gene3D" id="3.90.1140.10">
    <property type="entry name" value="Cyclic phosphodiesterase"/>
    <property type="match status" value="1"/>
</dbReference>
<feature type="short sequence motif" description="HXTX 2" evidence="2">
    <location>
        <begin position="129"/>
        <end position="132"/>
    </location>
</feature>
<proteinExistence type="inferred from homology"/>
<organism evidence="3 4">
    <name type="scientific">Halomarina rubra</name>
    <dbReference type="NCBI Taxonomy" id="2071873"/>
    <lineage>
        <taxon>Archaea</taxon>
        <taxon>Methanobacteriati</taxon>
        <taxon>Methanobacteriota</taxon>
        <taxon>Stenosarchaea group</taxon>
        <taxon>Halobacteria</taxon>
        <taxon>Halobacteriales</taxon>
        <taxon>Natronomonadaceae</taxon>
        <taxon>Halomarina</taxon>
    </lineage>
</organism>
<comment type="function">
    <text evidence="2">Hydrolyzes RNA 2',3'-cyclic phosphodiester to an RNA 2'-phosphomonoester.</text>
</comment>
<feature type="active site" description="Proton donor" evidence="2">
    <location>
        <position position="38"/>
    </location>
</feature>
<evidence type="ECO:0000256" key="2">
    <source>
        <dbReference type="HAMAP-Rule" id="MF_01940"/>
    </source>
</evidence>
<dbReference type="Proteomes" id="UP001597187">
    <property type="component" value="Unassembled WGS sequence"/>
</dbReference>
<keyword evidence="4" id="KW-1185">Reference proteome</keyword>
<dbReference type="RefSeq" id="WP_250873841.1">
    <property type="nucleotide sequence ID" value="NZ_JALXFV010000005.1"/>
</dbReference>
<dbReference type="SUPFAM" id="SSF55144">
    <property type="entry name" value="LigT-like"/>
    <property type="match status" value="1"/>
</dbReference>
<comment type="catalytic activity">
    <reaction evidence="2">
        <text>a 3'-end 2',3'-cyclophospho-ribonucleotide-RNA + H2O = a 3'-end 2'-phospho-ribonucleotide-RNA + H(+)</text>
        <dbReference type="Rhea" id="RHEA:11828"/>
        <dbReference type="Rhea" id="RHEA-COMP:10464"/>
        <dbReference type="Rhea" id="RHEA-COMP:17353"/>
        <dbReference type="ChEBI" id="CHEBI:15377"/>
        <dbReference type="ChEBI" id="CHEBI:15378"/>
        <dbReference type="ChEBI" id="CHEBI:83064"/>
        <dbReference type="ChEBI" id="CHEBI:173113"/>
        <dbReference type="EC" id="3.1.4.58"/>
    </reaction>
</comment>
<dbReference type="EC" id="3.1.4.58" evidence="2"/>
<dbReference type="GO" id="GO:0008664">
    <property type="term" value="F:RNA 2',3'-cyclic 3'-phosphodiesterase activity"/>
    <property type="evidence" value="ECO:0007669"/>
    <property type="project" value="UniProtKB-EC"/>
</dbReference>
<dbReference type="AlphaFoldDB" id="A0ABD6AW81"/>
<dbReference type="Pfam" id="PF13563">
    <property type="entry name" value="2_5_RNA_ligase2"/>
    <property type="match status" value="1"/>
</dbReference>
<protein>
    <recommendedName>
        <fullName evidence="2">RNA 2',3'-cyclic phosphodiesterase</fullName>
        <shortName evidence="2">RNA 2',3'-CPDase</shortName>
        <ecNumber evidence="2">3.1.4.58</ecNumber>
    </recommendedName>
</protein>
<sequence>MRAFVSVDCSAASEAIRRAQEPFRGLDGLRLTDPAQAHVTLQFLGDVPDEDAELDTLVTALDGAVASSGVDPFDCTLGGYGTFPGGDYIAVVWLGVEDGAAELTRLATAVERATTDLGFDPDDHAFTPHVTLARMDHAAEKERVQRAVAGTDTGTTALHVDAVQLTESTLTNEGARYESVATFSL</sequence>
<comment type="caution">
    <text evidence="3">The sequence shown here is derived from an EMBL/GenBank/DDBJ whole genome shotgun (WGS) entry which is preliminary data.</text>
</comment>
<comment type="similarity">
    <text evidence="2">Belongs to the 2H phosphoesterase superfamily. ThpR family.</text>
</comment>
<dbReference type="InterPro" id="IPR009097">
    <property type="entry name" value="Cyclic_Pdiesterase"/>
</dbReference>
<evidence type="ECO:0000313" key="4">
    <source>
        <dbReference type="Proteomes" id="UP001597187"/>
    </source>
</evidence>
<dbReference type="PANTHER" id="PTHR35561">
    <property type="entry name" value="RNA 2',3'-CYCLIC PHOSPHODIESTERASE"/>
    <property type="match status" value="1"/>
</dbReference>
<accession>A0ABD6AW81</accession>
<feature type="short sequence motif" description="HXTX 1" evidence="2">
    <location>
        <begin position="38"/>
        <end position="41"/>
    </location>
</feature>
<dbReference type="NCBIfam" id="TIGR02258">
    <property type="entry name" value="2_5_ligase"/>
    <property type="match status" value="1"/>
</dbReference>
<gene>
    <name evidence="3" type="primary">thpR</name>
    <name evidence="3" type="ORF">ACFSBT_11380</name>
</gene>
<evidence type="ECO:0000313" key="3">
    <source>
        <dbReference type="EMBL" id="MFD1513879.1"/>
    </source>
</evidence>
<dbReference type="EMBL" id="JBHUDC010000005">
    <property type="protein sequence ID" value="MFD1513879.1"/>
    <property type="molecule type" value="Genomic_DNA"/>
</dbReference>